<dbReference type="EMBL" id="JAAVMX010000003">
    <property type="protein sequence ID" value="KAF4511186.1"/>
    <property type="molecule type" value="Genomic_DNA"/>
</dbReference>
<protein>
    <submittedName>
        <fullName evidence="4">Uncharacterized protein</fullName>
    </submittedName>
</protein>
<name>A0A8H4PVK7_9HYPO</name>
<gene>
    <name evidence="4" type="ORF">G6O67_003006</name>
</gene>
<reference evidence="4 5" key="1">
    <citation type="journal article" date="2020" name="Genome Biol. Evol.">
        <title>A new high-quality draft genome assembly of the Chinese cordyceps Ophiocordyceps sinensis.</title>
        <authorList>
            <person name="Shu R."/>
            <person name="Zhang J."/>
            <person name="Meng Q."/>
            <person name="Zhang H."/>
            <person name="Zhou G."/>
            <person name="Li M."/>
            <person name="Wu P."/>
            <person name="Zhao Y."/>
            <person name="Chen C."/>
            <person name="Qin Q."/>
        </authorList>
    </citation>
    <scope>NUCLEOTIDE SEQUENCE [LARGE SCALE GENOMIC DNA]</scope>
    <source>
        <strain evidence="4 5">IOZ07</strain>
    </source>
</reference>
<evidence type="ECO:0000313" key="5">
    <source>
        <dbReference type="Proteomes" id="UP000557566"/>
    </source>
</evidence>
<dbReference type="InterPro" id="IPR036291">
    <property type="entry name" value="NAD(P)-bd_dom_sf"/>
</dbReference>
<organism evidence="4 5">
    <name type="scientific">Ophiocordyceps sinensis</name>
    <dbReference type="NCBI Taxonomy" id="72228"/>
    <lineage>
        <taxon>Eukaryota</taxon>
        <taxon>Fungi</taxon>
        <taxon>Dikarya</taxon>
        <taxon>Ascomycota</taxon>
        <taxon>Pezizomycotina</taxon>
        <taxon>Sordariomycetes</taxon>
        <taxon>Hypocreomycetidae</taxon>
        <taxon>Hypocreales</taxon>
        <taxon>Ophiocordycipitaceae</taxon>
        <taxon>Ophiocordyceps</taxon>
    </lineage>
</organism>
<comment type="similarity">
    <text evidence="1 3">Belongs to the short-chain dehydrogenases/reductases (SDR) family.</text>
</comment>
<dbReference type="PANTHER" id="PTHR43976:SF16">
    <property type="entry name" value="SHORT-CHAIN DEHYDROGENASE_REDUCTASE FAMILY PROTEIN"/>
    <property type="match status" value="1"/>
</dbReference>
<proteinExistence type="inferred from homology"/>
<dbReference type="Proteomes" id="UP000557566">
    <property type="component" value="Unassembled WGS sequence"/>
</dbReference>
<dbReference type="Pfam" id="PF00106">
    <property type="entry name" value="adh_short"/>
    <property type="match status" value="1"/>
</dbReference>
<dbReference type="PRINTS" id="PR00081">
    <property type="entry name" value="GDHRDH"/>
</dbReference>
<dbReference type="SUPFAM" id="SSF51735">
    <property type="entry name" value="NAD(P)-binding Rossmann-fold domains"/>
    <property type="match status" value="1"/>
</dbReference>
<accession>A0A8H4PVK7</accession>
<evidence type="ECO:0000256" key="2">
    <source>
        <dbReference type="ARBA" id="ARBA00023002"/>
    </source>
</evidence>
<dbReference type="InterPro" id="IPR002347">
    <property type="entry name" value="SDR_fam"/>
</dbReference>
<keyword evidence="5" id="KW-1185">Reference proteome</keyword>
<sequence length="306" mass="33321">MNPANTKPYHLSDDAIWLVTGCSKGIGREIAKFIAAKPGQRLIATARDPSTLSYLADNDPSVLKLALDVTSPASVDDAFEAAAAHFGEDHHIDLVVNNAGYSLSGDTEAATYQEAHDQMETLFFGTARVTMRAVAAMRQDKLRRGGLIFNISSLAGVCAFPGHAYYHAGKFAVEGWTESVAREMHPDWNINFCIVEPSGVKTDFESGGKKHMKPHAAYMADDMPSRKLEAFVRQSLESGAGMLEPAAVAKALFEVASRDQQVPLHLPLGGPALVLVKSKLEGRLKDLESVKELGTRETRRDEYSLY</sequence>
<evidence type="ECO:0000256" key="1">
    <source>
        <dbReference type="ARBA" id="ARBA00006484"/>
    </source>
</evidence>
<keyword evidence="2" id="KW-0560">Oxidoreductase</keyword>
<comment type="caution">
    <text evidence="4">The sequence shown here is derived from an EMBL/GenBank/DDBJ whole genome shotgun (WGS) entry which is preliminary data.</text>
</comment>
<dbReference type="OrthoDB" id="1274115at2759"/>
<dbReference type="PANTHER" id="PTHR43976">
    <property type="entry name" value="SHORT CHAIN DEHYDROGENASE"/>
    <property type="match status" value="1"/>
</dbReference>
<dbReference type="GO" id="GO:0016491">
    <property type="term" value="F:oxidoreductase activity"/>
    <property type="evidence" value="ECO:0007669"/>
    <property type="project" value="UniProtKB-KW"/>
</dbReference>
<dbReference type="Gene3D" id="3.40.50.720">
    <property type="entry name" value="NAD(P)-binding Rossmann-like Domain"/>
    <property type="match status" value="1"/>
</dbReference>
<dbReference type="InterPro" id="IPR051911">
    <property type="entry name" value="SDR_oxidoreductase"/>
</dbReference>
<evidence type="ECO:0000256" key="3">
    <source>
        <dbReference type="RuleBase" id="RU000363"/>
    </source>
</evidence>
<dbReference type="AlphaFoldDB" id="A0A8H4PVK7"/>
<evidence type="ECO:0000313" key="4">
    <source>
        <dbReference type="EMBL" id="KAF4511186.1"/>
    </source>
</evidence>
<dbReference type="PRINTS" id="PR00080">
    <property type="entry name" value="SDRFAMILY"/>
</dbReference>